<evidence type="ECO:0000256" key="4">
    <source>
        <dbReference type="SAM" id="SignalP"/>
    </source>
</evidence>
<dbReference type="EMBL" id="CP022187">
    <property type="protein sequence ID" value="AWI75343.1"/>
    <property type="molecule type" value="Genomic_DNA"/>
</dbReference>
<feature type="signal peptide" evidence="4">
    <location>
        <begin position="1"/>
        <end position="27"/>
    </location>
</feature>
<evidence type="ECO:0000259" key="5">
    <source>
        <dbReference type="PROSITE" id="PS51007"/>
    </source>
</evidence>
<accession>A0A2U8GQ73</accession>
<feature type="domain" description="Cytochrome c" evidence="5">
    <location>
        <begin position="24"/>
        <end position="131"/>
    </location>
</feature>
<name>A0A2U8GQ73_9RHOO</name>
<dbReference type="GO" id="GO:0020037">
    <property type="term" value="F:heme binding"/>
    <property type="evidence" value="ECO:0007669"/>
    <property type="project" value="InterPro"/>
</dbReference>
<evidence type="ECO:0000313" key="6">
    <source>
        <dbReference type="EMBL" id="AWI75343.1"/>
    </source>
</evidence>
<feature type="chain" id="PRO_5015955788" evidence="4">
    <location>
        <begin position="28"/>
        <end position="164"/>
    </location>
</feature>
<reference evidence="6 7" key="1">
    <citation type="submission" date="2017-06" db="EMBL/GenBank/DDBJ databases">
        <title>Azoarcus.</title>
        <authorList>
            <person name="Woo J.-H."/>
            <person name="Kim H.-S."/>
        </authorList>
    </citation>
    <scope>NUCLEOTIDE SEQUENCE [LARGE SCALE GENOMIC DNA]</scope>
    <source>
        <strain evidence="6 7">TSPY31</strain>
    </source>
</reference>
<dbReference type="InterPro" id="IPR018588">
    <property type="entry name" value="Dihaem_cytochrome-c"/>
</dbReference>
<keyword evidence="3" id="KW-0349">Heme</keyword>
<dbReference type="GO" id="GO:0046872">
    <property type="term" value="F:metal ion binding"/>
    <property type="evidence" value="ECO:0007669"/>
    <property type="project" value="UniProtKB-KW"/>
</dbReference>
<evidence type="ECO:0000256" key="3">
    <source>
        <dbReference type="PROSITE-ProRule" id="PRU00433"/>
    </source>
</evidence>
<protein>
    <submittedName>
        <fullName evidence="6">Cytochrome C</fullName>
    </submittedName>
</protein>
<dbReference type="GO" id="GO:0009055">
    <property type="term" value="F:electron transfer activity"/>
    <property type="evidence" value="ECO:0007669"/>
    <property type="project" value="InterPro"/>
</dbReference>
<dbReference type="KEGG" id="acom:CEW83_09070"/>
<evidence type="ECO:0000256" key="2">
    <source>
        <dbReference type="ARBA" id="ARBA00023004"/>
    </source>
</evidence>
<proteinExistence type="predicted"/>
<dbReference type="Pfam" id="PF09626">
    <property type="entry name" value="DHC"/>
    <property type="match status" value="1"/>
</dbReference>
<keyword evidence="4" id="KW-0732">Signal</keyword>
<dbReference type="InterPro" id="IPR036280">
    <property type="entry name" value="Multihaem_cyt_sf"/>
</dbReference>
<keyword evidence="1 3" id="KW-0479">Metal-binding</keyword>
<dbReference type="Proteomes" id="UP000244930">
    <property type="component" value="Chromosome"/>
</dbReference>
<evidence type="ECO:0000256" key="1">
    <source>
        <dbReference type="ARBA" id="ARBA00022723"/>
    </source>
</evidence>
<organism evidence="6 7">
    <name type="scientific">Parazoarcus communis</name>
    <dbReference type="NCBI Taxonomy" id="41977"/>
    <lineage>
        <taxon>Bacteria</taxon>
        <taxon>Pseudomonadati</taxon>
        <taxon>Pseudomonadota</taxon>
        <taxon>Betaproteobacteria</taxon>
        <taxon>Rhodocyclales</taxon>
        <taxon>Zoogloeaceae</taxon>
        <taxon>Parazoarcus</taxon>
    </lineage>
</organism>
<dbReference type="RefSeq" id="WP_108949050.1">
    <property type="nucleotide sequence ID" value="NZ_CP022187.1"/>
</dbReference>
<keyword evidence="2 3" id="KW-0408">Iron</keyword>
<gene>
    <name evidence="6" type="ORF">CEW83_09070</name>
</gene>
<dbReference type="AlphaFoldDB" id="A0A2U8GQ73"/>
<dbReference type="SUPFAM" id="SSF48695">
    <property type="entry name" value="Multiheme cytochromes"/>
    <property type="match status" value="1"/>
</dbReference>
<dbReference type="PROSITE" id="PS51007">
    <property type="entry name" value="CYTC"/>
    <property type="match status" value="1"/>
</dbReference>
<dbReference type="InterPro" id="IPR009056">
    <property type="entry name" value="Cyt_c-like_dom"/>
</dbReference>
<keyword evidence="7" id="KW-1185">Reference proteome</keyword>
<sequence>MNIPVRPLVSASLILAVSAFVLTGAVADGGHYFPPVADKTTADECGSCHLAFPPSMLPAASWRKLMGQLDQHFGDDASVDAASADIITRYLTANAGDSSGLRFSGKLLRDLAPGAAPLRITDLPRWKREHRKIRAAEWADPKVKSKANCAACHEGAARGYFDDD</sequence>
<evidence type="ECO:0000313" key="7">
    <source>
        <dbReference type="Proteomes" id="UP000244930"/>
    </source>
</evidence>